<dbReference type="GO" id="GO:0043041">
    <property type="term" value="P:amino acid activation for nonribosomal peptide biosynthetic process"/>
    <property type="evidence" value="ECO:0007669"/>
    <property type="project" value="TreeGrafter"/>
</dbReference>
<dbReference type="InterPro" id="IPR042099">
    <property type="entry name" value="ANL_N_sf"/>
</dbReference>
<dbReference type="PANTHER" id="PTHR45527">
    <property type="entry name" value="NONRIBOSOMAL PEPTIDE SYNTHETASE"/>
    <property type="match status" value="1"/>
</dbReference>
<dbReference type="EMBL" id="JACXBF010000560">
    <property type="protein sequence ID" value="MBD2802964.1"/>
    <property type="molecule type" value="Genomic_DNA"/>
</dbReference>
<feature type="non-terminal residue" evidence="2">
    <location>
        <position position="1"/>
    </location>
</feature>
<dbReference type="PANTHER" id="PTHR45527:SF1">
    <property type="entry name" value="FATTY ACID SYNTHASE"/>
    <property type="match status" value="1"/>
</dbReference>
<feature type="domain" description="AMP-dependent synthetase/ligase" evidence="1">
    <location>
        <begin position="1"/>
        <end position="92"/>
    </location>
</feature>
<organism evidence="2">
    <name type="scientific">Xenorhabdus szentirmaii</name>
    <dbReference type="NCBI Taxonomy" id="290112"/>
    <lineage>
        <taxon>Bacteria</taxon>
        <taxon>Pseudomonadati</taxon>
        <taxon>Pseudomonadota</taxon>
        <taxon>Gammaproteobacteria</taxon>
        <taxon>Enterobacterales</taxon>
        <taxon>Morganellaceae</taxon>
        <taxon>Xenorhabdus</taxon>
    </lineage>
</organism>
<dbReference type="GO" id="GO:0005737">
    <property type="term" value="C:cytoplasm"/>
    <property type="evidence" value="ECO:0007669"/>
    <property type="project" value="TreeGrafter"/>
</dbReference>
<reference evidence="2" key="1">
    <citation type="submission" date="2020-09" db="EMBL/GenBank/DDBJ databases">
        <authorList>
            <person name="Palma L."/>
            <person name="Caballero P."/>
            <person name="Berry C."/>
            <person name="Del Valle E."/>
        </authorList>
    </citation>
    <scope>NUCLEOTIDE SEQUENCE</scope>
    <source>
        <strain evidence="2">M</strain>
    </source>
</reference>
<dbReference type="SUPFAM" id="SSF56801">
    <property type="entry name" value="Acetyl-CoA synthetase-like"/>
    <property type="match status" value="1"/>
</dbReference>
<dbReference type="GO" id="GO:0031177">
    <property type="term" value="F:phosphopantetheine binding"/>
    <property type="evidence" value="ECO:0007669"/>
    <property type="project" value="TreeGrafter"/>
</dbReference>
<dbReference type="InterPro" id="IPR020459">
    <property type="entry name" value="AMP-binding"/>
</dbReference>
<reference evidence="2" key="2">
    <citation type="journal article" date="2024" name="Toxins">
        <title>Genome Sequence Analysis of Native Xenorhabdus Strains Isolated from Entomopathogenic Nematodes in Argentina.</title>
        <authorList>
            <person name="Palma L."/>
            <person name="Frizzo L."/>
            <person name="Kaiser S."/>
            <person name="Berry C."/>
            <person name="Caballero P."/>
            <person name="Bode H.B."/>
            <person name="Del Valle E.E."/>
        </authorList>
    </citation>
    <scope>NUCLEOTIDE SEQUENCE</scope>
    <source>
        <strain evidence="2">M</strain>
    </source>
</reference>
<dbReference type="Proteomes" id="UP001193920">
    <property type="component" value="Unassembled WGS sequence"/>
</dbReference>
<dbReference type="PRINTS" id="PR00154">
    <property type="entry name" value="AMPBINDING"/>
</dbReference>
<dbReference type="GO" id="GO:0044550">
    <property type="term" value="P:secondary metabolite biosynthetic process"/>
    <property type="evidence" value="ECO:0007669"/>
    <property type="project" value="TreeGrafter"/>
</dbReference>
<protein>
    <submittedName>
        <fullName evidence="2">AMP-binding protein</fullName>
    </submittedName>
</protein>
<dbReference type="Pfam" id="PF00501">
    <property type="entry name" value="AMP-binding"/>
    <property type="match status" value="1"/>
</dbReference>
<accession>A0AAW3Z1Z4</accession>
<dbReference type="RefSeq" id="WP_323869843.1">
    <property type="nucleotide sequence ID" value="NZ_JACXBF010000560.1"/>
</dbReference>
<gene>
    <name evidence="2" type="ORF">ID854_21570</name>
</gene>
<evidence type="ECO:0000259" key="1">
    <source>
        <dbReference type="Pfam" id="PF00501"/>
    </source>
</evidence>
<comment type="caution">
    <text evidence="2">The sequence shown here is derived from an EMBL/GenBank/DDBJ whole genome shotgun (WGS) entry which is preliminary data.</text>
</comment>
<dbReference type="Gene3D" id="3.40.50.12780">
    <property type="entry name" value="N-terminal domain of ligase-like"/>
    <property type="match status" value="1"/>
</dbReference>
<dbReference type="InterPro" id="IPR000873">
    <property type="entry name" value="AMP-dep_synth/lig_dom"/>
</dbReference>
<proteinExistence type="predicted"/>
<name>A0AAW3Z1Z4_9GAMM</name>
<dbReference type="InterPro" id="IPR020845">
    <property type="entry name" value="AMP-binding_CS"/>
</dbReference>
<evidence type="ECO:0000313" key="2">
    <source>
        <dbReference type="EMBL" id="MBD2802964.1"/>
    </source>
</evidence>
<sequence length="99" mass="10449">RLAYMLSDAAPVVLLTQTALLNTLNSPLPTVVLDDGGASGWDNGPAANPDTRTLGLASHHLAYVIYTSGSTGQPKGVMNSHRALCNRLVWMQTAYGLTP</sequence>
<dbReference type="PROSITE" id="PS00455">
    <property type="entry name" value="AMP_BINDING"/>
    <property type="match status" value="1"/>
</dbReference>
<dbReference type="AlphaFoldDB" id="A0AAW3Z1Z4"/>
<feature type="non-terminal residue" evidence="2">
    <location>
        <position position="99"/>
    </location>
</feature>